<sequence>MSWASLMTVAKLLLDEDGSSYTSSQAKYHMTIPTGSCPLDLTNWKVKYSSNFNLRLPKYSFRAFRCGKSDFNFFQNNYKSSKHNKTTIKFLSFSIPPTLSTSWIKSEK</sequence>
<organism evidence="1 2">
    <name type="scientific">Nyssa sinensis</name>
    <dbReference type="NCBI Taxonomy" id="561372"/>
    <lineage>
        <taxon>Eukaryota</taxon>
        <taxon>Viridiplantae</taxon>
        <taxon>Streptophyta</taxon>
        <taxon>Embryophyta</taxon>
        <taxon>Tracheophyta</taxon>
        <taxon>Spermatophyta</taxon>
        <taxon>Magnoliopsida</taxon>
        <taxon>eudicotyledons</taxon>
        <taxon>Gunneridae</taxon>
        <taxon>Pentapetalae</taxon>
        <taxon>asterids</taxon>
        <taxon>Cornales</taxon>
        <taxon>Nyssaceae</taxon>
        <taxon>Nyssa</taxon>
    </lineage>
</organism>
<dbReference type="Proteomes" id="UP000325577">
    <property type="component" value="Linkage Group LG18"/>
</dbReference>
<name>A0A5J5AVS5_9ASTE</name>
<gene>
    <name evidence="1" type="ORF">F0562_031389</name>
</gene>
<accession>A0A5J5AVS5</accession>
<keyword evidence="2" id="KW-1185">Reference proteome</keyword>
<evidence type="ECO:0000313" key="2">
    <source>
        <dbReference type="Proteomes" id="UP000325577"/>
    </source>
</evidence>
<protein>
    <submittedName>
        <fullName evidence="1">Uncharacterized protein</fullName>
    </submittedName>
</protein>
<dbReference type="EMBL" id="CM018041">
    <property type="protein sequence ID" value="KAA8533872.1"/>
    <property type="molecule type" value="Genomic_DNA"/>
</dbReference>
<reference evidence="1 2" key="1">
    <citation type="submission" date="2019-09" db="EMBL/GenBank/DDBJ databases">
        <title>A chromosome-level genome assembly of the Chinese tupelo Nyssa sinensis.</title>
        <authorList>
            <person name="Yang X."/>
            <person name="Kang M."/>
            <person name="Yang Y."/>
            <person name="Xiong H."/>
            <person name="Wang M."/>
            <person name="Zhang Z."/>
            <person name="Wang Z."/>
            <person name="Wu H."/>
            <person name="Ma T."/>
            <person name="Liu J."/>
            <person name="Xi Z."/>
        </authorList>
    </citation>
    <scope>NUCLEOTIDE SEQUENCE [LARGE SCALE GENOMIC DNA]</scope>
    <source>
        <strain evidence="1">J267</strain>
        <tissue evidence="1">Leaf</tissue>
    </source>
</reference>
<evidence type="ECO:0000313" key="1">
    <source>
        <dbReference type="EMBL" id="KAA8533872.1"/>
    </source>
</evidence>
<dbReference type="AlphaFoldDB" id="A0A5J5AVS5"/>
<proteinExistence type="predicted"/>